<reference evidence="4" key="1">
    <citation type="submission" date="2021-10" db="EMBL/GenBank/DDBJ databases">
        <title>Collection of gut derived symbiotic bacterial strains cultured from healthy donors.</title>
        <authorList>
            <person name="Lin H."/>
            <person name="Littmann E."/>
            <person name="Kohout C."/>
            <person name="Pamer E.G."/>
        </authorList>
    </citation>
    <scope>NUCLEOTIDE SEQUENCE</scope>
    <source>
        <strain evidence="4">DFI.4.48</strain>
    </source>
</reference>
<proteinExistence type="predicted"/>
<dbReference type="SUPFAM" id="SSF53822">
    <property type="entry name" value="Periplasmic binding protein-like I"/>
    <property type="match status" value="1"/>
</dbReference>
<dbReference type="PANTHER" id="PTHR30146:SF109">
    <property type="entry name" value="HTH-TYPE TRANSCRIPTIONAL REGULATOR GALS"/>
    <property type="match status" value="1"/>
</dbReference>
<dbReference type="RefSeq" id="WP_175301701.1">
    <property type="nucleotide sequence ID" value="NZ_JAJDKR010000034.1"/>
</dbReference>
<keyword evidence="1" id="KW-0805">Transcription regulation</keyword>
<evidence type="ECO:0000256" key="2">
    <source>
        <dbReference type="ARBA" id="ARBA00023125"/>
    </source>
</evidence>
<dbReference type="Proteomes" id="UP001198439">
    <property type="component" value="Unassembled WGS sequence"/>
</dbReference>
<comment type="caution">
    <text evidence="4">The sequence shown here is derived from an EMBL/GenBank/DDBJ whole genome shotgun (WGS) entry which is preliminary data.</text>
</comment>
<accession>A0AAW4VWI2</accession>
<name>A0AAW4VWI2_9FIRM</name>
<keyword evidence="3" id="KW-0804">Transcription</keyword>
<dbReference type="GO" id="GO:0000976">
    <property type="term" value="F:transcription cis-regulatory region binding"/>
    <property type="evidence" value="ECO:0007669"/>
    <property type="project" value="TreeGrafter"/>
</dbReference>
<dbReference type="AlphaFoldDB" id="A0AAW4VWI2"/>
<sequence length="374" mass="44011">MTYKIAFFSSDWLFEIAQEKQNAINQFLNDYQDISIDMFEIFGNYGLVHPMDSLLELYKLPDIKDYDVLIFQTNSNFYKDYRQQMIDEAHKYHIPVVSINDPIKDCVYVGTDNQQAIYKLTQTISAERNCQKVAYVSGPMSSREARLRKADFLQATKDLEDIQIIEGASCGYPTNEKDDSELKKEYLSYTYHSNCFFESTERLETLLSQTSHFYDLFDVFEKESQNFGYKQIYLVMNSKYIDEMSENIIHFSDKMYLMGMTYHKNSPDEKHIYQEFSKKEVLPQEYKSRYMIYTSLSNNGVAIGYLAFDNYSKNISINYMTIILKLLGLTIKSIRKKHVLSLLNKELENLYVKDSLTHLKVVGFRLWQTKGFNL</sequence>
<keyword evidence="2" id="KW-0238">DNA-binding</keyword>
<dbReference type="Gene3D" id="3.40.50.2300">
    <property type="match status" value="2"/>
</dbReference>
<gene>
    <name evidence="4" type="ORF">LJD69_10660</name>
</gene>
<evidence type="ECO:0000256" key="1">
    <source>
        <dbReference type="ARBA" id="ARBA00023015"/>
    </source>
</evidence>
<evidence type="ECO:0000313" key="5">
    <source>
        <dbReference type="Proteomes" id="UP001198439"/>
    </source>
</evidence>
<dbReference type="EMBL" id="JAJDKZ010000034">
    <property type="protein sequence ID" value="MCB8611049.1"/>
    <property type="molecule type" value="Genomic_DNA"/>
</dbReference>
<dbReference type="GO" id="GO:0003700">
    <property type="term" value="F:DNA-binding transcription factor activity"/>
    <property type="evidence" value="ECO:0007669"/>
    <property type="project" value="TreeGrafter"/>
</dbReference>
<dbReference type="InterPro" id="IPR028082">
    <property type="entry name" value="Peripla_BP_I"/>
</dbReference>
<evidence type="ECO:0000313" key="4">
    <source>
        <dbReference type="EMBL" id="MCB8611049.1"/>
    </source>
</evidence>
<evidence type="ECO:0000256" key="3">
    <source>
        <dbReference type="ARBA" id="ARBA00023163"/>
    </source>
</evidence>
<organism evidence="4 5">
    <name type="scientific">Faecalibacillus faecis</name>
    <dbReference type="NCBI Taxonomy" id="1982628"/>
    <lineage>
        <taxon>Bacteria</taxon>
        <taxon>Bacillati</taxon>
        <taxon>Bacillota</taxon>
        <taxon>Erysipelotrichia</taxon>
        <taxon>Erysipelotrichales</taxon>
        <taxon>Coprobacillaceae</taxon>
        <taxon>Faecalibacillus</taxon>
    </lineage>
</organism>
<protein>
    <submittedName>
        <fullName evidence="4">Uncharacterized protein</fullName>
    </submittedName>
</protein>
<dbReference type="PANTHER" id="PTHR30146">
    <property type="entry name" value="LACI-RELATED TRANSCRIPTIONAL REPRESSOR"/>
    <property type="match status" value="1"/>
</dbReference>